<dbReference type="PANTHER" id="PTHR47966:SF51">
    <property type="entry name" value="BETA-SITE APP-CLEAVING ENZYME, ISOFORM A-RELATED"/>
    <property type="match status" value="1"/>
</dbReference>
<evidence type="ECO:0000256" key="5">
    <source>
        <dbReference type="SAM" id="Phobius"/>
    </source>
</evidence>
<sequence length="669" mass="72474">MMRWPTALFMLVSTLVGDYGVEAIKVPIQGQRRSGKWWQSLGGVTNQRRDSVAGIVDLQNAGDLQYYMNVTLGERVFRVLVDSGSADLWVAGDVVQSASTGHTATIHYNDGVVQGEVRTAALEIQGYTIPDQAYISEDVDSSHRDGQGILGLGPSRLSSVLASMGNSAGDPPLDRLFRQTASLPNYISILLGRSNDPDSVVPGQLTIGEVLEEYDDVKSSPQLPIERIDWDQHWMVALDKGGVIGPDGQPIAASVNKQLNVIFDSGYTLPQVPKSVADAIYSRVPGAKYVNISATATPVWTLPCTVELNITFKFGGISYPVHPLDTVMDDLQGPLDDTGKPSCVGAFQPMSADEPYDMVLGMAFLRNAYILMSFGDFVDGSVTQAGEPYVQLRSLTDPAEAHEDFVQQRLGGVDTTGSQKLLPPSDADNTQVTVTVRQKLKPYLPWIITACILGGLLLAFLVAYFFIWRGGQRYRRLHEPAPCGVGVDEKPSLRHLEAATPSEATLLVPEKGLPNPYDRDPAAEAAAALSRKVSAGDLMPNRRPYKTRSIFAARESSSYSDTERLLPTPPVGARSYEASAGRAEEKPLPSIYVDTPETSSPQSMSPVLRPLPDPYASGNAPRVAEMFDISRSRNASIYTLPPLQFSAVSLGVRPPNSGAASQHRNSLQR</sequence>
<dbReference type="Gene3D" id="2.40.70.10">
    <property type="entry name" value="Acid Proteases"/>
    <property type="match status" value="2"/>
</dbReference>
<feature type="compositionally biased region" description="Polar residues" evidence="4">
    <location>
        <begin position="658"/>
        <end position="669"/>
    </location>
</feature>
<keyword evidence="5" id="KW-1133">Transmembrane helix</keyword>
<proteinExistence type="inferred from homology"/>
<feature type="active site" evidence="3">
    <location>
        <position position="82"/>
    </location>
</feature>
<feature type="signal peptide" evidence="6">
    <location>
        <begin position="1"/>
        <end position="23"/>
    </location>
</feature>
<evidence type="ECO:0000313" key="8">
    <source>
        <dbReference type="EMBL" id="OSD06864.1"/>
    </source>
</evidence>
<dbReference type="InterPro" id="IPR021109">
    <property type="entry name" value="Peptidase_aspartic_dom_sf"/>
</dbReference>
<keyword evidence="8" id="KW-0645">Protease</keyword>
<evidence type="ECO:0000256" key="4">
    <source>
        <dbReference type="SAM" id="MobiDB-lite"/>
    </source>
</evidence>
<dbReference type="PROSITE" id="PS00141">
    <property type="entry name" value="ASP_PROTEASE"/>
    <property type="match status" value="1"/>
</dbReference>
<name>A0A1Y2J221_TRAC3</name>
<feature type="compositionally biased region" description="Polar residues" evidence="4">
    <location>
        <begin position="596"/>
        <end position="605"/>
    </location>
</feature>
<dbReference type="InterPro" id="IPR001969">
    <property type="entry name" value="Aspartic_peptidase_AS"/>
</dbReference>
<dbReference type="Pfam" id="PF00026">
    <property type="entry name" value="Asp"/>
    <property type="match status" value="1"/>
</dbReference>
<dbReference type="EMBL" id="KZ084089">
    <property type="protein sequence ID" value="OSD06864.1"/>
    <property type="molecule type" value="Genomic_DNA"/>
</dbReference>
<keyword evidence="5" id="KW-0472">Membrane</keyword>
<feature type="region of interest" description="Disordered" evidence="4">
    <location>
        <begin position="559"/>
        <end position="613"/>
    </location>
</feature>
<protein>
    <submittedName>
        <fullName evidence="8">Acid protease</fullName>
    </submittedName>
</protein>
<evidence type="ECO:0000256" key="3">
    <source>
        <dbReference type="PIRSR" id="PIRSR601461-1"/>
    </source>
</evidence>
<comment type="similarity">
    <text evidence="1">Belongs to the peptidase A1 family.</text>
</comment>
<evidence type="ECO:0000256" key="6">
    <source>
        <dbReference type="SAM" id="SignalP"/>
    </source>
</evidence>
<dbReference type="InterPro" id="IPR033121">
    <property type="entry name" value="PEPTIDASE_A1"/>
</dbReference>
<evidence type="ECO:0000259" key="7">
    <source>
        <dbReference type="PROSITE" id="PS51767"/>
    </source>
</evidence>
<dbReference type="PROSITE" id="PS51767">
    <property type="entry name" value="PEPTIDASE_A1"/>
    <property type="match status" value="1"/>
</dbReference>
<feature type="transmembrane region" description="Helical" evidence="5">
    <location>
        <begin position="443"/>
        <end position="467"/>
    </location>
</feature>
<keyword evidence="2" id="KW-0378">Hydrolase</keyword>
<keyword evidence="5" id="KW-0812">Transmembrane</keyword>
<dbReference type="PANTHER" id="PTHR47966">
    <property type="entry name" value="BETA-SITE APP-CLEAVING ENZYME, ISOFORM A-RELATED"/>
    <property type="match status" value="1"/>
</dbReference>
<keyword evidence="9" id="KW-1185">Reference proteome</keyword>
<gene>
    <name evidence="8" type="ORF">PYCCODRAFT_1456492</name>
</gene>
<feature type="region of interest" description="Disordered" evidence="4">
    <location>
        <begin position="649"/>
        <end position="669"/>
    </location>
</feature>
<keyword evidence="2" id="KW-0064">Aspartyl protease</keyword>
<feature type="active site" evidence="3">
    <location>
        <position position="264"/>
    </location>
</feature>
<feature type="chain" id="PRO_5012869906" evidence="6">
    <location>
        <begin position="24"/>
        <end position="669"/>
    </location>
</feature>
<keyword evidence="6" id="KW-0732">Signal</keyword>
<dbReference type="SUPFAM" id="SSF50630">
    <property type="entry name" value="Acid proteases"/>
    <property type="match status" value="1"/>
</dbReference>
<evidence type="ECO:0000256" key="1">
    <source>
        <dbReference type="ARBA" id="ARBA00007447"/>
    </source>
</evidence>
<dbReference type="InterPro" id="IPR001461">
    <property type="entry name" value="Aspartic_peptidase_A1"/>
</dbReference>
<organism evidence="8 9">
    <name type="scientific">Trametes coccinea (strain BRFM310)</name>
    <name type="common">Pycnoporus coccineus</name>
    <dbReference type="NCBI Taxonomy" id="1353009"/>
    <lineage>
        <taxon>Eukaryota</taxon>
        <taxon>Fungi</taxon>
        <taxon>Dikarya</taxon>
        <taxon>Basidiomycota</taxon>
        <taxon>Agaricomycotina</taxon>
        <taxon>Agaricomycetes</taxon>
        <taxon>Polyporales</taxon>
        <taxon>Polyporaceae</taxon>
        <taxon>Trametes</taxon>
    </lineage>
</organism>
<dbReference type="AlphaFoldDB" id="A0A1Y2J221"/>
<dbReference type="STRING" id="1353009.A0A1Y2J221"/>
<dbReference type="InterPro" id="IPR034164">
    <property type="entry name" value="Pepsin-like_dom"/>
</dbReference>
<reference evidence="8 9" key="1">
    <citation type="journal article" date="2015" name="Biotechnol. Biofuels">
        <title>Enhanced degradation of softwood versus hardwood by the white-rot fungus Pycnoporus coccineus.</title>
        <authorList>
            <person name="Couturier M."/>
            <person name="Navarro D."/>
            <person name="Chevret D."/>
            <person name="Henrissat B."/>
            <person name="Piumi F."/>
            <person name="Ruiz-Duenas F.J."/>
            <person name="Martinez A.T."/>
            <person name="Grigoriev I.V."/>
            <person name="Riley R."/>
            <person name="Lipzen A."/>
            <person name="Berrin J.G."/>
            <person name="Master E.R."/>
            <person name="Rosso M.N."/>
        </authorList>
    </citation>
    <scope>NUCLEOTIDE SEQUENCE [LARGE SCALE GENOMIC DNA]</scope>
    <source>
        <strain evidence="8 9">BRFM310</strain>
    </source>
</reference>
<dbReference type="GO" id="GO:0004190">
    <property type="term" value="F:aspartic-type endopeptidase activity"/>
    <property type="evidence" value="ECO:0007669"/>
    <property type="project" value="UniProtKB-KW"/>
</dbReference>
<dbReference type="GO" id="GO:0006508">
    <property type="term" value="P:proteolysis"/>
    <property type="evidence" value="ECO:0007669"/>
    <property type="project" value="UniProtKB-KW"/>
</dbReference>
<evidence type="ECO:0000313" key="9">
    <source>
        <dbReference type="Proteomes" id="UP000193067"/>
    </source>
</evidence>
<accession>A0A1Y2J221</accession>
<dbReference type="CDD" id="cd05471">
    <property type="entry name" value="pepsin_like"/>
    <property type="match status" value="1"/>
</dbReference>
<feature type="domain" description="Peptidase A1" evidence="7">
    <location>
        <begin position="66"/>
        <end position="382"/>
    </location>
</feature>
<evidence type="ECO:0000256" key="2">
    <source>
        <dbReference type="ARBA" id="ARBA00022750"/>
    </source>
</evidence>
<dbReference type="OrthoDB" id="15189at2759"/>
<dbReference type="Proteomes" id="UP000193067">
    <property type="component" value="Unassembled WGS sequence"/>
</dbReference>